<evidence type="ECO:0000313" key="5">
    <source>
        <dbReference type="Proteomes" id="UP000254939"/>
    </source>
</evidence>
<dbReference type="PRINTS" id="PR01727">
    <property type="entry name" value="DNABINDINGHU"/>
</dbReference>
<dbReference type="RefSeq" id="WP_114715496.1">
    <property type="nucleotide sequence ID" value="NZ_KZ857269.1"/>
</dbReference>
<dbReference type="GO" id="GO:0005829">
    <property type="term" value="C:cytosol"/>
    <property type="evidence" value="ECO:0007669"/>
    <property type="project" value="TreeGrafter"/>
</dbReference>
<organism evidence="4 5">
    <name type="scientific">Rhizobium grahamii</name>
    <dbReference type="NCBI Taxonomy" id="1120045"/>
    <lineage>
        <taxon>Bacteria</taxon>
        <taxon>Pseudomonadati</taxon>
        <taxon>Pseudomonadota</taxon>
        <taxon>Alphaproteobacteria</taxon>
        <taxon>Hyphomicrobiales</taxon>
        <taxon>Rhizobiaceae</taxon>
        <taxon>Rhizobium/Agrobacterium group</taxon>
        <taxon>Rhizobium</taxon>
    </lineage>
</organism>
<evidence type="ECO:0000256" key="2">
    <source>
        <dbReference type="ARBA" id="ARBA00023125"/>
    </source>
</evidence>
<dbReference type="EMBL" id="NAAC01000042">
    <property type="protein sequence ID" value="RDJ03529.1"/>
    <property type="molecule type" value="Genomic_DNA"/>
</dbReference>
<keyword evidence="2" id="KW-0238">DNA-binding</keyword>
<dbReference type="PANTHER" id="PTHR33175:SF5">
    <property type="entry name" value="INTEGRATION HOST FACTOR SUBUNIT BETA"/>
    <property type="match status" value="1"/>
</dbReference>
<comment type="caution">
    <text evidence="4">The sequence shown here is derived from an EMBL/GenBank/DDBJ whole genome shotgun (WGS) entry which is preliminary data.</text>
</comment>
<comment type="similarity">
    <text evidence="1 3">Belongs to the bacterial histone-like protein family.</text>
</comment>
<dbReference type="CDD" id="cd13836">
    <property type="entry name" value="IHF_B"/>
    <property type="match status" value="1"/>
</dbReference>
<evidence type="ECO:0000256" key="1">
    <source>
        <dbReference type="ARBA" id="ARBA00010529"/>
    </source>
</evidence>
<dbReference type="SUPFAM" id="SSF47729">
    <property type="entry name" value="IHF-like DNA-binding proteins"/>
    <property type="match status" value="1"/>
</dbReference>
<dbReference type="GO" id="GO:0030527">
    <property type="term" value="F:structural constituent of chromatin"/>
    <property type="evidence" value="ECO:0007669"/>
    <property type="project" value="InterPro"/>
</dbReference>
<evidence type="ECO:0000313" key="4">
    <source>
        <dbReference type="EMBL" id="RDJ03529.1"/>
    </source>
</evidence>
<sequence>MTRSELVKRISAHHPHLHLGHAEKVVDAVLDAITEILERGGRAELRNFGSFSVRNRQSRAGRDPRTGDAIFVAESWAPFFRASKELRTRLNRRG</sequence>
<dbReference type="OrthoDB" id="9804203at2"/>
<dbReference type="SMART" id="SM00411">
    <property type="entry name" value="BHL"/>
    <property type="match status" value="1"/>
</dbReference>
<dbReference type="GO" id="GO:0003677">
    <property type="term" value="F:DNA binding"/>
    <property type="evidence" value="ECO:0007669"/>
    <property type="project" value="UniProtKB-KW"/>
</dbReference>
<protein>
    <submittedName>
        <fullName evidence="4">Integration host factor subunit beta</fullName>
    </submittedName>
</protein>
<reference evidence="4 5" key="1">
    <citation type="submission" date="2017-03" db="EMBL/GenBank/DDBJ databases">
        <title>Genome analysis of Rhizobial strains effectives or ineffectives for nitrogen fixation isolated from bean seeds.</title>
        <authorList>
            <person name="Peralta H."/>
            <person name="Aguilar-Vera A."/>
            <person name="Mora Y."/>
            <person name="Vargas-Lagunas C."/>
            <person name="Girard L."/>
            <person name="Mora J."/>
        </authorList>
    </citation>
    <scope>NUCLEOTIDE SEQUENCE [LARGE SCALE GENOMIC DNA]</scope>
    <source>
        <strain evidence="4 5">CCGM3</strain>
    </source>
</reference>
<proteinExistence type="inferred from homology"/>
<dbReference type="Gene3D" id="4.10.520.10">
    <property type="entry name" value="IHF-like DNA-binding proteins"/>
    <property type="match status" value="1"/>
</dbReference>
<evidence type="ECO:0000256" key="3">
    <source>
        <dbReference type="RuleBase" id="RU003939"/>
    </source>
</evidence>
<dbReference type="InterPro" id="IPR010992">
    <property type="entry name" value="IHF-like_DNA-bd_dom_sf"/>
</dbReference>
<dbReference type="AlphaFoldDB" id="A0A370KFX1"/>
<dbReference type="Pfam" id="PF00216">
    <property type="entry name" value="Bac_DNA_binding"/>
    <property type="match status" value="1"/>
</dbReference>
<dbReference type="PANTHER" id="PTHR33175">
    <property type="entry name" value="DNA-BINDING PROTEIN HU"/>
    <property type="match status" value="1"/>
</dbReference>
<accession>A0A370KFX1</accession>
<dbReference type="InterPro" id="IPR000119">
    <property type="entry name" value="Hist_DNA-bd"/>
</dbReference>
<name>A0A370KFX1_9HYPH</name>
<dbReference type="Proteomes" id="UP000254939">
    <property type="component" value="Unassembled WGS sequence"/>
</dbReference>
<gene>
    <name evidence="4" type="ORF">B5K06_29430</name>
</gene>